<reference evidence="1" key="1">
    <citation type="submission" date="2020-08" db="EMBL/GenBank/DDBJ databases">
        <title>Multicomponent nature underlies the extraordinary mechanical properties of spider dragline silk.</title>
        <authorList>
            <person name="Kono N."/>
            <person name="Nakamura H."/>
            <person name="Mori M."/>
            <person name="Yoshida Y."/>
            <person name="Ohtoshi R."/>
            <person name="Malay A.D."/>
            <person name="Moran D.A.P."/>
            <person name="Tomita M."/>
            <person name="Numata K."/>
            <person name="Arakawa K."/>
        </authorList>
    </citation>
    <scope>NUCLEOTIDE SEQUENCE</scope>
</reference>
<dbReference type="EMBL" id="BMAV01011714">
    <property type="protein sequence ID" value="GFY57744.1"/>
    <property type="molecule type" value="Genomic_DNA"/>
</dbReference>
<gene>
    <name evidence="1" type="ORF">TNIN_98291</name>
</gene>
<keyword evidence="2" id="KW-1185">Reference proteome</keyword>
<comment type="caution">
    <text evidence="1">The sequence shown here is derived from an EMBL/GenBank/DDBJ whole genome shotgun (WGS) entry which is preliminary data.</text>
</comment>
<name>A0A8X6XQQ3_9ARAC</name>
<evidence type="ECO:0000313" key="2">
    <source>
        <dbReference type="Proteomes" id="UP000886998"/>
    </source>
</evidence>
<accession>A0A8X6XQQ3</accession>
<dbReference type="Proteomes" id="UP000886998">
    <property type="component" value="Unassembled WGS sequence"/>
</dbReference>
<dbReference type="OrthoDB" id="10561344at2759"/>
<proteinExistence type="predicted"/>
<sequence length="92" mass="10031">MEKILFTSPAFCNLDHSVGIDSIAAISMTEALPSVLANQEILPDHSILLDLVCGESLLESGTIVSSLFYRRSRLQPATSKHICRGEDVTRLS</sequence>
<organism evidence="1 2">
    <name type="scientific">Trichonephila inaurata madagascariensis</name>
    <dbReference type="NCBI Taxonomy" id="2747483"/>
    <lineage>
        <taxon>Eukaryota</taxon>
        <taxon>Metazoa</taxon>
        <taxon>Ecdysozoa</taxon>
        <taxon>Arthropoda</taxon>
        <taxon>Chelicerata</taxon>
        <taxon>Arachnida</taxon>
        <taxon>Araneae</taxon>
        <taxon>Araneomorphae</taxon>
        <taxon>Entelegynae</taxon>
        <taxon>Araneoidea</taxon>
        <taxon>Nephilidae</taxon>
        <taxon>Trichonephila</taxon>
        <taxon>Trichonephila inaurata</taxon>
    </lineage>
</organism>
<protein>
    <submittedName>
        <fullName evidence="1">Uncharacterized protein</fullName>
    </submittedName>
</protein>
<dbReference type="AlphaFoldDB" id="A0A8X6XQQ3"/>
<evidence type="ECO:0000313" key="1">
    <source>
        <dbReference type="EMBL" id="GFY57744.1"/>
    </source>
</evidence>